<evidence type="ECO:0000256" key="1">
    <source>
        <dbReference type="ARBA" id="ARBA00000085"/>
    </source>
</evidence>
<dbReference type="InterPro" id="IPR004358">
    <property type="entry name" value="Sig_transdc_His_kin-like_C"/>
</dbReference>
<dbReference type="PANTHER" id="PTHR45528:SF1">
    <property type="entry name" value="SENSOR HISTIDINE KINASE CPXA"/>
    <property type="match status" value="1"/>
</dbReference>
<dbReference type="PROSITE" id="PS50109">
    <property type="entry name" value="HIS_KIN"/>
    <property type="match status" value="1"/>
</dbReference>
<keyword evidence="5" id="KW-0597">Phosphoprotein</keyword>
<dbReference type="InterPro" id="IPR050398">
    <property type="entry name" value="HssS/ArlS-like"/>
</dbReference>
<dbReference type="SUPFAM" id="SSF55874">
    <property type="entry name" value="ATPase domain of HSP90 chaperone/DNA topoisomerase II/histidine kinase"/>
    <property type="match status" value="1"/>
</dbReference>
<protein>
    <recommendedName>
        <fullName evidence="3">histidine kinase</fullName>
        <ecNumber evidence="3">2.7.13.3</ecNumber>
    </recommendedName>
</protein>
<comment type="caution">
    <text evidence="17">The sequence shown here is derived from an EMBL/GenBank/DDBJ whole genome shotgun (WGS) entry which is preliminary data.</text>
</comment>
<dbReference type="Pfam" id="PF02518">
    <property type="entry name" value="HATPase_c"/>
    <property type="match status" value="1"/>
</dbReference>
<dbReference type="GO" id="GO:0005886">
    <property type="term" value="C:plasma membrane"/>
    <property type="evidence" value="ECO:0007669"/>
    <property type="project" value="UniProtKB-SubCell"/>
</dbReference>
<evidence type="ECO:0000256" key="13">
    <source>
        <dbReference type="ARBA" id="ARBA00023136"/>
    </source>
</evidence>
<evidence type="ECO:0000256" key="7">
    <source>
        <dbReference type="ARBA" id="ARBA00022692"/>
    </source>
</evidence>
<dbReference type="InterPro" id="IPR003594">
    <property type="entry name" value="HATPase_dom"/>
</dbReference>
<sequence>MRYRDISIRKKILLSNFLMVLIPIIFVCFILFSLLLGFSFVTHSPAALIRNVLLNTSNYGPTLLIKTMNDELAGSEHITDEARRILAQLEKSGLHIFVEETHDQKAEVLYHSSGVNRKSMQKEFESIAETKQYELPYIIWNANGMAYQAELKNAADKTLRITFSGKDLTFPQDSYESWEHTKLMIKITIVATGVFMVLFIVALGAVLTRKLAQHILIPLYDLNQATSEIRSGNLKQEISVEKEDEIGELCSNFEAMRKQLIESEKLRSQYDLNRKELIAGISHDLSTPLTSMQGYVNGLLDGIADTPEKQQHYLHIIQEKTNAMNALVESLFLLSKLDLGQVPFHDECVNLADFLQDWYQECASRYEHASIKLTVKCTQPVQVLMDRTHFIRVLDNLCQNSIKYRSENPVHIDVTLECDKKECILTFQDNGIGIDPSQAPRLFDSFYRSDPARSSKVKGNGLGLSITKQIITQMKGEISASGELNKGLCITIRLPLLQGGTTL</sequence>
<dbReference type="AlphaFoldDB" id="A0A099I5D8"/>
<dbReference type="Gene3D" id="1.10.287.130">
    <property type="match status" value="1"/>
</dbReference>
<organism evidence="17 18">
    <name type="scientific">Clostridium innocuum</name>
    <dbReference type="NCBI Taxonomy" id="1522"/>
    <lineage>
        <taxon>Bacteria</taxon>
        <taxon>Bacillati</taxon>
        <taxon>Bacillota</taxon>
        <taxon>Clostridia</taxon>
        <taxon>Eubacteriales</taxon>
        <taxon>Clostridiaceae</taxon>
        <taxon>Clostridium</taxon>
    </lineage>
</organism>
<name>A0A099I5D8_CLOIN</name>
<evidence type="ECO:0000259" key="15">
    <source>
        <dbReference type="PROSITE" id="PS50109"/>
    </source>
</evidence>
<dbReference type="Pfam" id="PF00512">
    <property type="entry name" value="HisKA"/>
    <property type="match status" value="1"/>
</dbReference>
<dbReference type="InterPro" id="IPR003660">
    <property type="entry name" value="HAMP_dom"/>
</dbReference>
<keyword evidence="4" id="KW-1003">Cell membrane</keyword>
<gene>
    <name evidence="17" type="ORF">CIAN88_12505</name>
</gene>
<dbReference type="Pfam" id="PF00672">
    <property type="entry name" value="HAMP"/>
    <property type="match status" value="1"/>
</dbReference>
<evidence type="ECO:0000313" key="17">
    <source>
        <dbReference type="EMBL" id="KGJ52811.1"/>
    </source>
</evidence>
<keyword evidence="8" id="KW-0547">Nucleotide-binding</keyword>
<dbReference type="CDD" id="cd06225">
    <property type="entry name" value="HAMP"/>
    <property type="match status" value="1"/>
</dbReference>
<keyword evidence="12" id="KW-0902">Two-component regulatory system</keyword>
<evidence type="ECO:0000256" key="8">
    <source>
        <dbReference type="ARBA" id="ARBA00022741"/>
    </source>
</evidence>
<keyword evidence="11 14" id="KW-1133">Transmembrane helix</keyword>
<dbReference type="SMART" id="SM00388">
    <property type="entry name" value="HisKA"/>
    <property type="match status" value="1"/>
</dbReference>
<dbReference type="EC" id="2.7.13.3" evidence="3"/>
<evidence type="ECO:0000256" key="14">
    <source>
        <dbReference type="SAM" id="Phobius"/>
    </source>
</evidence>
<feature type="domain" description="HAMP" evidence="16">
    <location>
        <begin position="213"/>
        <end position="265"/>
    </location>
</feature>
<dbReference type="SMART" id="SM00304">
    <property type="entry name" value="HAMP"/>
    <property type="match status" value="1"/>
</dbReference>
<dbReference type="RefSeq" id="WP_044905752.1">
    <property type="nucleotide sequence ID" value="NZ_JQIF01000052.1"/>
</dbReference>
<dbReference type="PRINTS" id="PR00344">
    <property type="entry name" value="BCTRLSENSOR"/>
</dbReference>
<dbReference type="InterPro" id="IPR003661">
    <property type="entry name" value="HisK_dim/P_dom"/>
</dbReference>
<evidence type="ECO:0000256" key="10">
    <source>
        <dbReference type="ARBA" id="ARBA00022840"/>
    </source>
</evidence>
<feature type="domain" description="Histidine kinase" evidence="15">
    <location>
        <begin position="280"/>
        <end position="498"/>
    </location>
</feature>
<dbReference type="PROSITE" id="PS50885">
    <property type="entry name" value="HAMP"/>
    <property type="match status" value="1"/>
</dbReference>
<comment type="subcellular location">
    <subcellularLocation>
        <location evidence="2">Cell membrane</location>
        <topology evidence="2">Multi-pass membrane protein</topology>
    </subcellularLocation>
</comment>
<dbReference type="InterPro" id="IPR036890">
    <property type="entry name" value="HATPase_C_sf"/>
</dbReference>
<dbReference type="Proteomes" id="UP000030008">
    <property type="component" value="Unassembled WGS sequence"/>
</dbReference>
<dbReference type="CDD" id="cd00075">
    <property type="entry name" value="HATPase"/>
    <property type="match status" value="1"/>
</dbReference>
<dbReference type="InterPro" id="IPR036097">
    <property type="entry name" value="HisK_dim/P_sf"/>
</dbReference>
<dbReference type="SUPFAM" id="SSF47384">
    <property type="entry name" value="Homodimeric domain of signal transducing histidine kinase"/>
    <property type="match status" value="1"/>
</dbReference>
<dbReference type="CDD" id="cd00082">
    <property type="entry name" value="HisKA"/>
    <property type="match status" value="1"/>
</dbReference>
<comment type="catalytic activity">
    <reaction evidence="1">
        <text>ATP + protein L-histidine = ADP + protein N-phospho-L-histidine.</text>
        <dbReference type="EC" id="2.7.13.3"/>
    </reaction>
</comment>
<evidence type="ECO:0000256" key="5">
    <source>
        <dbReference type="ARBA" id="ARBA00022553"/>
    </source>
</evidence>
<evidence type="ECO:0000256" key="11">
    <source>
        <dbReference type="ARBA" id="ARBA00022989"/>
    </source>
</evidence>
<evidence type="ECO:0000256" key="3">
    <source>
        <dbReference type="ARBA" id="ARBA00012438"/>
    </source>
</evidence>
<dbReference type="GO" id="GO:0000155">
    <property type="term" value="F:phosphorelay sensor kinase activity"/>
    <property type="evidence" value="ECO:0007669"/>
    <property type="project" value="InterPro"/>
</dbReference>
<feature type="transmembrane region" description="Helical" evidence="14">
    <location>
        <begin position="183"/>
        <end position="207"/>
    </location>
</feature>
<keyword evidence="6" id="KW-0808">Transferase</keyword>
<keyword evidence="7 14" id="KW-0812">Transmembrane</keyword>
<accession>A0A099I5D8</accession>
<evidence type="ECO:0000313" key="18">
    <source>
        <dbReference type="Proteomes" id="UP000030008"/>
    </source>
</evidence>
<dbReference type="FunFam" id="1.10.287.130:FF:000001">
    <property type="entry name" value="Two-component sensor histidine kinase"/>
    <property type="match status" value="1"/>
</dbReference>
<reference evidence="17 18" key="1">
    <citation type="submission" date="2014-08" db="EMBL/GenBank/DDBJ databases">
        <title>Clostridium innocuum, an unnegligible vancomycin-resistant pathogen causing extra-intestinal infections.</title>
        <authorList>
            <person name="Feng Y."/>
            <person name="Chiu C.-H."/>
        </authorList>
    </citation>
    <scope>NUCLEOTIDE SEQUENCE [LARGE SCALE GENOMIC DNA]</scope>
    <source>
        <strain evidence="17 18">AN88</strain>
    </source>
</reference>
<dbReference type="FunFam" id="3.30.565.10:FF:000006">
    <property type="entry name" value="Sensor histidine kinase WalK"/>
    <property type="match status" value="1"/>
</dbReference>
<evidence type="ECO:0000256" key="6">
    <source>
        <dbReference type="ARBA" id="ARBA00022679"/>
    </source>
</evidence>
<evidence type="ECO:0000256" key="12">
    <source>
        <dbReference type="ARBA" id="ARBA00023012"/>
    </source>
</evidence>
<evidence type="ECO:0000259" key="16">
    <source>
        <dbReference type="PROSITE" id="PS50885"/>
    </source>
</evidence>
<keyword evidence="13 14" id="KW-0472">Membrane</keyword>
<dbReference type="InterPro" id="IPR005467">
    <property type="entry name" value="His_kinase_dom"/>
</dbReference>
<dbReference type="GO" id="GO:0005524">
    <property type="term" value="F:ATP binding"/>
    <property type="evidence" value="ECO:0007669"/>
    <property type="project" value="UniProtKB-KW"/>
</dbReference>
<evidence type="ECO:0000256" key="9">
    <source>
        <dbReference type="ARBA" id="ARBA00022777"/>
    </source>
</evidence>
<dbReference type="Gene3D" id="3.30.565.10">
    <property type="entry name" value="Histidine kinase-like ATPase, C-terminal domain"/>
    <property type="match status" value="1"/>
</dbReference>
<dbReference type="PANTHER" id="PTHR45528">
    <property type="entry name" value="SENSOR HISTIDINE KINASE CPXA"/>
    <property type="match status" value="1"/>
</dbReference>
<proteinExistence type="predicted"/>
<feature type="transmembrane region" description="Helical" evidence="14">
    <location>
        <begin position="12"/>
        <end position="38"/>
    </location>
</feature>
<evidence type="ECO:0000256" key="4">
    <source>
        <dbReference type="ARBA" id="ARBA00022475"/>
    </source>
</evidence>
<evidence type="ECO:0000256" key="2">
    <source>
        <dbReference type="ARBA" id="ARBA00004651"/>
    </source>
</evidence>
<dbReference type="Gene3D" id="6.10.340.10">
    <property type="match status" value="1"/>
</dbReference>
<dbReference type="SUPFAM" id="SSF158472">
    <property type="entry name" value="HAMP domain-like"/>
    <property type="match status" value="1"/>
</dbReference>
<dbReference type="SMART" id="SM00387">
    <property type="entry name" value="HATPase_c"/>
    <property type="match status" value="1"/>
</dbReference>
<keyword evidence="10" id="KW-0067">ATP-binding</keyword>
<keyword evidence="9 17" id="KW-0418">Kinase</keyword>
<dbReference type="EMBL" id="JQIF01000052">
    <property type="protein sequence ID" value="KGJ52811.1"/>
    <property type="molecule type" value="Genomic_DNA"/>
</dbReference>